<dbReference type="Proteomes" id="UP000028582">
    <property type="component" value="Unassembled WGS sequence"/>
</dbReference>
<dbReference type="EMBL" id="ANJA01002322">
    <property type="protein sequence ID" value="ETO70529.1"/>
    <property type="molecule type" value="Genomic_DNA"/>
</dbReference>
<protein>
    <submittedName>
        <fullName evidence="2">Uncharacterized protein</fullName>
    </submittedName>
</protein>
<feature type="region of interest" description="Disordered" evidence="1">
    <location>
        <begin position="1"/>
        <end position="22"/>
    </location>
</feature>
<evidence type="ECO:0000256" key="1">
    <source>
        <dbReference type="SAM" id="MobiDB-lite"/>
    </source>
</evidence>
<proteinExistence type="predicted"/>
<dbReference type="AlphaFoldDB" id="A0A080ZV68"/>
<reference evidence="2 3" key="1">
    <citation type="submission" date="2013-11" db="EMBL/GenBank/DDBJ databases">
        <title>The Genome Sequence of Phytophthora parasitica P1976.</title>
        <authorList>
            <consortium name="The Broad Institute Genomics Platform"/>
            <person name="Russ C."/>
            <person name="Tyler B."/>
            <person name="Panabieres F."/>
            <person name="Shan W."/>
            <person name="Tripathy S."/>
            <person name="Grunwald N."/>
            <person name="Machado M."/>
            <person name="Johnson C.S."/>
            <person name="Walker B."/>
            <person name="Young S."/>
            <person name="Zeng Q."/>
            <person name="Gargeya S."/>
            <person name="Fitzgerald M."/>
            <person name="Haas B."/>
            <person name="Abouelleil A."/>
            <person name="Allen A.W."/>
            <person name="Alvarado L."/>
            <person name="Arachchi H.M."/>
            <person name="Berlin A.M."/>
            <person name="Chapman S.B."/>
            <person name="Gainer-Dewar J."/>
            <person name="Goldberg J."/>
            <person name="Griggs A."/>
            <person name="Gujja S."/>
            <person name="Hansen M."/>
            <person name="Howarth C."/>
            <person name="Imamovic A."/>
            <person name="Ireland A."/>
            <person name="Larimer J."/>
            <person name="McCowan C."/>
            <person name="Murphy C."/>
            <person name="Pearson M."/>
            <person name="Poon T.W."/>
            <person name="Priest M."/>
            <person name="Roberts A."/>
            <person name="Saif S."/>
            <person name="Shea T."/>
            <person name="Sisk P."/>
            <person name="Sykes S."/>
            <person name="Wortman J."/>
            <person name="Nusbaum C."/>
            <person name="Birren B."/>
        </authorList>
    </citation>
    <scope>NUCLEOTIDE SEQUENCE [LARGE SCALE GENOMIC DNA]</scope>
    <source>
        <strain evidence="2 3">P1976</strain>
    </source>
</reference>
<evidence type="ECO:0000313" key="2">
    <source>
        <dbReference type="EMBL" id="ETO70529.1"/>
    </source>
</evidence>
<accession>A0A080ZV68</accession>
<gene>
    <name evidence="2" type="ORF">F444_13008</name>
</gene>
<name>A0A080ZV68_PHYNI</name>
<comment type="caution">
    <text evidence="2">The sequence shown here is derived from an EMBL/GenBank/DDBJ whole genome shotgun (WGS) entry which is preliminary data.</text>
</comment>
<evidence type="ECO:0000313" key="3">
    <source>
        <dbReference type="Proteomes" id="UP000028582"/>
    </source>
</evidence>
<sequence length="124" mass="13910">MAPSQRSTRRVSARGANRSLSSQDIAQGVSVLTQLDTQRQAARASAVSLCLIEPEDDVDTSCPIYHSFRANDLENPSSLTNFSHHEFERLRSQVRMHITENWNVGRGMKCEQTPKDVFSCFLPS</sequence>
<organism evidence="2 3">
    <name type="scientific">Phytophthora nicotianae P1976</name>
    <dbReference type="NCBI Taxonomy" id="1317066"/>
    <lineage>
        <taxon>Eukaryota</taxon>
        <taxon>Sar</taxon>
        <taxon>Stramenopiles</taxon>
        <taxon>Oomycota</taxon>
        <taxon>Peronosporomycetes</taxon>
        <taxon>Peronosporales</taxon>
        <taxon>Peronosporaceae</taxon>
        <taxon>Phytophthora</taxon>
    </lineage>
</organism>